<proteinExistence type="predicted"/>
<dbReference type="RefSeq" id="WP_077836960.1">
    <property type="nucleotide sequence ID" value="NZ_JABTAE010000001.1"/>
</dbReference>
<gene>
    <name evidence="1" type="ORF">CLBCK_00180</name>
</gene>
<evidence type="ECO:0000313" key="2">
    <source>
        <dbReference type="Proteomes" id="UP000190973"/>
    </source>
</evidence>
<dbReference type="Proteomes" id="UP000190973">
    <property type="component" value="Unassembled WGS sequence"/>
</dbReference>
<organism evidence="1 2">
    <name type="scientific">Clostridium beijerinckii</name>
    <name type="common">Clostridium MP</name>
    <dbReference type="NCBI Taxonomy" id="1520"/>
    <lineage>
        <taxon>Bacteria</taxon>
        <taxon>Bacillati</taxon>
        <taxon>Bacillota</taxon>
        <taxon>Clostridia</taxon>
        <taxon>Eubacteriales</taxon>
        <taxon>Clostridiaceae</taxon>
        <taxon>Clostridium</taxon>
    </lineage>
</organism>
<reference evidence="1 2" key="1">
    <citation type="submission" date="2016-05" db="EMBL/GenBank/DDBJ databases">
        <title>Microbial solvent formation.</title>
        <authorList>
            <person name="Poehlein A."/>
            <person name="Montoya Solano J.D."/>
            <person name="Flitsch S."/>
            <person name="Krabben P."/>
            <person name="Duerre P."/>
            <person name="Daniel R."/>
        </authorList>
    </citation>
    <scope>NUCLEOTIDE SEQUENCE [LARGE SCALE GENOMIC DNA]</scope>
    <source>
        <strain evidence="1 2">DSM 53</strain>
    </source>
</reference>
<protein>
    <recommendedName>
        <fullName evidence="3">DUF5659 domain-containing protein</fullName>
    </recommendedName>
</protein>
<accession>A0A1S8SL53</accession>
<sequence length="68" mass="8225">MERSNEIFENFSKKLYGFLVMKGIRYDRKYKHNQTGKWCWVYTMTDELSAALKEWQSNNPSVDKKNQL</sequence>
<evidence type="ECO:0000313" key="1">
    <source>
        <dbReference type="EMBL" id="OOM66062.1"/>
    </source>
</evidence>
<dbReference type="AlphaFoldDB" id="A0A1S8SL53"/>
<evidence type="ECO:0008006" key="3">
    <source>
        <dbReference type="Google" id="ProtNLM"/>
    </source>
</evidence>
<name>A0A1S8SL53_CLOBE</name>
<comment type="caution">
    <text evidence="1">The sequence shown here is derived from an EMBL/GenBank/DDBJ whole genome shotgun (WGS) entry which is preliminary data.</text>
</comment>
<dbReference type="EMBL" id="LZZI01000001">
    <property type="protein sequence ID" value="OOM66062.1"/>
    <property type="molecule type" value="Genomic_DNA"/>
</dbReference>